<proteinExistence type="inferred from homology"/>
<dbReference type="Pfam" id="PF13336">
    <property type="entry name" value="AcetylCoA_hyd_C"/>
    <property type="match status" value="1"/>
</dbReference>
<feature type="domain" description="Acetyl-CoA hydrolase/transferase N-terminal" evidence="3">
    <location>
        <begin position="7"/>
        <end position="175"/>
    </location>
</feature>
<dbReference type="InterPro" id="IPR003702">
    <property type="entry name" value="ActCoA_hydro_N"/>
</dbReference>
<evidence type="ECO:0000256" key="1">
    <source>
        <dbReference type="ARBA" id="ARBA00009632"/>
    </source>
</evidence>
<dbReference type="Gene3D" id="3.40.1080.20">
    <property type="entry name" value="Acetyl-CoA hydrolase/transferase C-terminal domain"/>
    <property type="match status" value="1"/>
</dbReference>
<dbReference type="OrthoDB" id="9801795at2"/>
<evidence type="ECO:0000256" key="2">
    <source>
        <dbReference type="ARBA" id="ARBA00022679"/>
    </source>
</evidence>
<dbReference type="Pfam" id="PF02550">
    <property type="entry name" value="AcetylCoA_hydro"/>
    <property type="match status" value="1"/>
</dbReference>
<dbReference type="GO" id="GO:0008775">
    <property type="term" value="F:acetate CoA-transferase activity"/>
    <property type="evidence" value="ECO:0007669"/>
    <property type="project" value="InterPro"/>
</dbReference>
<dbReference type="SUPFAM" id="SSF100950">
    <property type="entry name" value="NagB/RpiA/CoA transferase-like"/>
    <property type="match status" value="2"/>
</dbReference>
<keyword evidence="6" id="KW-1185">Reference proteome</keyword>
<dbReference type="InterPro" id="IPR046433">
    <property type="entry name" value="ActCoA_hydro"/>
</dbReference>
<gene>
    <name evidence="5" type="ORF">Rain11_1870</name>
</gene>
<dbReference type="EMBL" id="NKXO01000029">
    <property type="protein sequence ID" value="PKQ67852.1"/>
    <property type="molecule type" value="Genomic_DNA"/>
</dbReference>
<dbReference type="AlphaFoldDB" id="A0A2N3IBY5"/>
<dbReference type="GO" id="GO:0016787">
    <property type="term" value="F:hydrolase activity"/>
    <property type="evidence" value="ECO:0007669"/>
    <property type="project" value="UniProtKB-KW"/>
</dbReference>
<dbReference type="RefSeq" id="WP_101359142.1">
    <property type="nucleotide sequence ID" value="NZ_NKXO01000029.1"/>
</dbReference>
<protein>
    <submittedName>
        <fullName evidence="5">Acetyl-CoA hydrolase</fullName>
    </submittedName>
</protein>
<dbReference type="Gene3D" id="3.30.750.70">
    <property type="entry name" value="4-hydroxybutyrate coenzyme like domains"/>
    <property type="match status" value="1"/>
</dbReference>
<accession>A0A2N3IBY5</accession>
<keyword evidence="5" id="KW-0378">Hydrolase</keyword>
<evidence type="ECO:0000259" key="4">
    <source>
        <dbReference type="Pfam" id="PF13336"/>
    </source>
</evidence>
<feature type="domain" description="Acetyl-CoA hydrolase/transferase C-terminal" evidence="4">
    <location>
        <begin position="266"/>
        <end position="418"/>
    </location>
</feature>
<name>A0A2N3IBY5_9BACT</name>
<evidence type="ECO:0000313" key="5">
    <source>
        <dbReference type="EMBL" id="PKQ67852.1"/>
    </source>
</evidence>
<evidence type="ECO:0000313" key="6">
    <source>
        <dbReference type="Proteomes" id="UP000233387"/>
    </source>
</evidence>
<dbReference type="PANTHER" id="PTHR21432:SF20">
    <property type="entry name" value="ACETYL-COA HYDROLASE"/>
    <property type="match status" value="1"/>
</dbReference>
<keyword evidence="2" id="KW-0808">Transferase</keyword>
<sequence>MVYVSFEQAFSVVKSGQRIFFHGVAANPQHLVQKFGEYVIANNLKDLEIIAFSPFGKFELADAKYAPHLKINALFVSDSVRPAVDEGRASYIPVFLSEVPELFLNDVLPTDVAFFNVSPPDIHGFCTLGVSVDCAISVLKKAKICIAQINPHMPRTHGDSFVHISKFQYVVEYDEPLPEIPPLEISDVEMRIGKFCAGLVEDGATLQMGIGGIPNAVLANLTNHKDLGIHTEMFSDGVVPLVEKGIITGKYKTRHPGKIVACFVMGTRKVYDFIHDNPLVAMLDTNYTNEDSVIRTNPKVVAINTAIEVDLLGQVCADTIGLRQYSGIGGQMDFIRGAALSPGGKPIIAIPSTTNKGQSRIVPLLKPGASVTTTRAHVHYIVTEYGVAYLFGKNIKQRAKALIEIAHPDHREELERQAFERIKTYW</sequence>
<dbReference type="InterPro" id="IPR038460">
    <property type="entry name" value="AcetylCoA_hyd_C_sf"/>
</dbReference>
<dbReference type="InterPro" id="IPR026888">
    <property type="entry name" value="AcetylCoA_hyd_C"/>
</dbReference>
<organism evidence="5 6">
    <name type="scientific">Raineya orbicola</name>
    <dbReference type="NCBI Taxonomy" id="2016530"/>
    <lineage>
        <taxon>Bacteria</taxon>
        <taxon>Pseudomonadati</taxon>
        <taxon>Bacteroidota</taxon>
        <taxon>Cytophagia</taxon>
        <taxon>Cytophagales</taxon>
        <taxon>Raineyaceae</taxon>
        <taxon>Raineya</taxon>
    </lineage>
</organism>
<evidence type="ECO:0000259" key="3">
    <source>
        <dbReference type="Pfam" id="PF02550"/>
    </source>
</evidence>
<dbReference type="Gene3D" id="3.40.1080.10">
    <property type="entry name" value="Glutaconate Coenzyme A-transferase"/>
    <property type="match status" value="1"/>
</dbReference>
<comment type="similarity">
    <text evidence="1">Belongs to the acetyl-CoA hydrolase/transferase family.</text>
</comment>
<dbReference type="PANTHER" id="PTHR21432">
    <property type="entry name" value="ACETYL-COA HYDROLASE-RELATED"/>
    <property type="match status" value="1"/>
</dbReference>
<dbReference type="InterPro" id="IPR037171">
    <property type="entry name" value="NagB/RpiA_transferase-like"/>
</dbReference>
<reference evidence="5 6" key="1">
    <citation type="submission" date="2017-06" db="EMBL/GenBank/DDBJ databases">
        <title>Raineya orbicola gen. nov., sp. nov. a slightly thermophilic bacterium of the phylum Bacteroidetes and the description of Raineyaceae fam. nov.</title>
        <authorList>
            <person name="Albuquerque L."/>
            <person name="Polonia A.R.M."/>
            <person name="Barroso C."/>
            <person name="Froufe H.J.C."/>
            <person name="Lage O."/>
            <person name="Lobo-Da-Cunha A."/>
            <person name="Egas C."/>
            <person name="Da Costa M.S."/>
        </authorList>
    </citation>
    <scope>NUCLEOTIDE SEQUENCE [LARGE SCALE GENOMIC DNA]</scope>
    <source>
        <strain evidence="5 6">SPSPC-11</strain>
    </source>
</reference>
<dbReference type="GO" id="GO:0006083">
    <property type="term" value="P:acetate metabolic process"/>
    <property type="evidence" value="ECO:0007669"/>
    <property type="project" value="InterPro"/>
</dbReference>
<dbReference type="Proteomes" id="UP000233387">
    <property type="component" value="Unassembled WGS sequence"/>
</dbReference>
<comment type="caution">
    <text evidence="5">The sequence shown here is derived from an EMBL/GenBank/DDBJ whole genome shotgun (WGS) entry which is preliminary data.</text>
</comment>